<dbReference type="InterPro" id="IPR041618">
    <property type="entry name" value="PKS_DE"/>
</dbReference>
<dbReference type="PANTHER" id="PTHR43775:SF51">
    <property type="entry name" value="INACTIVE PHENOLPHTHIOCEROL SYNTHESIS POLYKETIDE SYNTHASE TYPE I PKS1-RELATED"/>
    <property type="match status" value="1"/>
</dbReference>
<dbReference type="Pfam" id="PF14765">
    <property type="entry name" value="PS-DH"/>
    <property type="match status" value="3"/>
</dbReference>
<dbReference type="GO" id="GO:0004315">
    <property type="term" value="F:3-oxoacyl-[acyl-carrier-protein] synthase activity"/>
    <property type="evidence" value="ECO:0007669"/>
    <property type="project" value="InterPro"/>
</dbReference>
<feature type="domain" description="Ketosynthase family 3 (KS3)" evidence="9">
    <location>
        <begin position="4150"/>
        <end position="4560"/>
    </location>
</feature>
<dbReference type="PROSITE" id="PS00606">
    <property type="entry name" value="KS3_1"/>
    <property type="match status" value="3"/>
</dbReference>
<feature type="region of interest" description="N-terminal hotdog fold" evidence="6">
    <location>
        <begin position="3333"/>
        <end position="3463"/>
    </location>
</feature>
<evidence type="ECO:0000256" key="4">
    <source>
        <dbReference type="ARBA" id="ARBA00023268"/>
    </source>
</evidence>
<feature type="domain" description="Ketosynthase family 3 (KS3)" evidence="9">
    <location>
        <begin position="906"/>
        <end position="1331"/>
    </location>
</feature>
<dbReference type="InterPro" id="IPR009081">
    <property type="entry name" value="PP-bd_ACP"/>
</dbReference>
<dbReference type="SUPFAM" id="SSF55048">
    <property type="entry name" value="Probable ACP-binding domain of malonyl-CoA ACP transacylase"/>
    <property type="match status" value="3"/>
</dbReference>
<evidence type="ECO:0000256" key="6">
    <source>
        <dbReference type="PROSITE-ProRule" id="PRU01363"/>
    </source>
</evidence>
<evidence type="ECO:0000256" key="1">
    <source>
        <dbReference type="ARBA" id="ARBA00022450"/>
    </source>
</evidence>
<dbReference type="InterPro" id="IPR014030">
    <property type="entry name" value="Ketoacyl_synth_N"/>
</dbReference>
<dbReference type="InterPro" id="IPR032821">
    <property type="entry name" value="PKS_assoc"/>
</dbReference>
<evidence type="ECO:0000256" key="2">
    <source>
        <dbReference type="ARBA" id="ARBA00022553"/>
    </source>
</evidence>
<keyword evidence="5" id="KW-0012">Acyltransferase</keyword>
<dbReference type="InterPro" id="IPR016036">
    <property type="entry name" value="Malonyl_transacylase_ACP-bd"/>
</dbReference>
<feature type="domain" description="Ketosynthase family 3 (KS3)" evidence="9">
    <location>
        <begin position="2461"/>
        <end position="2877"/>
    </location>
</feature>
<feature type="domain" description="PKS/mFAS DH" evidence="10">
    <location>
        <begin position="3333"/>
        <end position="3621"/>
    </location>
</feature>
<dbReference type="NCBIfam" id="NF045894">
    <property type="entry name" value="PKS_plus_SDR"/>
    <property type="match status" value="1"/>
</dbReference>
<dbReference type="InterPro" id="IPR016039">
    <property type="entry name" value="Thiolase-like"/>
</dbReference>
<keyword evidence="3" id="KW-0808">Transferase</keyword>
<dbReference type="InterPro" id="IPR013968">
    <property type="entry name" value="PKS_KR"/>
</dbReference>
<dbReference type="SUPFAM" id="SSF47336">
    <property type="entry name" value="ACP-like"/>
    <property type="match status" value="4"/>
</dbReference>
<dbReference type="InterPro" id="IPR014031">
    <property type="entry name" value="Ketoacyl_synth_C"/>
</dbReference>
<dbReference type="InterPro" id="IPR020806">
    <property type="entry name" value="PKS_PP-bd"/>
</dbReference>
<dbReference type="InterPro" id="IPR036736">
    <property type="entry name" value="ACP-like_sf"/>
</dbReference>
<feature type="active site" description="Proton acceptor; for dehydratase activity" evidence="6">
    <location>
        <position position="3365"/>
    </location>
</feature>
<dbReference type="Proteomes" id="UP000253303">
    <property type="component" value="Unassembled WGS sequence"/>
</dbReference>
<dbReference type="Pfam" id="PF00109">
    <property type="entry name" value="ketoacyl-synt"/>
    <property type="match status" value="3"/>
</dbReference>
<dbReference type="InterPro" id="IPR001227">
    <property type="entry name" value="Ac_transferase_dom_sf"/>
</dbReference>
<dbReference type="Pfam" id="PF22953">
    <property type="entry name" value="SpnB_Rossmann"/>
    <property type="match status" value="3"/>
</dbReference>
<keyword evidence="12" id="KW-1185">Reference proteome</keyword>
<evidence type="ECO:0000313" key="12">
    <source>
        <dbReference type="Proteomes" id="UP000253303"/>
    </source>
</evidence>
<dbReference type="SUPFAM" id="SSF51735">
    <property type="entry name" value="NAD(P)-binding Rossmann-fold domains"/>
    <property type="match status" value="8"/>
</dbReference>
<evidence type="ECO:0000259" key="8">
    <source>
        <dbReference type="PROSITE" id="PS50075"/>
    </source>
</evidence>
<dbReference type="InterPro" id="IPR050091">
    <property type="entry name" value="PKS_NRPS_Biosynth_Enz"/>
</dbReference>
<dbReference type="InterPro" id="IPR016035">
    <property type="entry name" value="Acyl_Trfase/lysoPLipase"/>
</dbReference>
<feature type="active site" description="Proton donor; for dehydratase activity" evidence="6">
    <location>
        <position position="286"/>
    </location>
</feature>
<feature type="domain" description="Carrier" evidence="8">
    <location>
        <begin position="4056"/>
        <end position="4131"/>
    </location>
</feature>
<dbReference type="SMART" id="SM01294">
    <property type="entry name" value="PKS_PP_betabranch"/>
    <property type="match status" value="4"/>
</dbReference>
<dbReference type="SUPFAM" id="SSF52151">
    <property type="entry name" value="FabD/lysophospholipase-like"/>
    <property type="match status" value="3"/>
</dbReference>
<dbReference type="InterPro" id="IPR014043">
    <property type="entry name" value="Acyl_transferase_dom"/>
</dbReference>
<evidence type="ECO:0000256" key="5">
    <source>
        <dbReference type="ARBA" id="ARBA00023315"/>
    </source>
</evidence>
<dbReference type="GO" id="GO:0004312">
    <property type="term" value="F:fatty acid synthase activity"/>
    <property type="evidence" value="ECO:0007669"/>
    <property type="project" value="TreeGrafter"/>
</dbReference>
<feature type="region of interest" description="C-terminal hotdog fold" evidence="6">
    <location>
        <begin position="5135"/>
        <end position="5272"/>
    </location>
</feature>
<dbReference type="GO" id="GO:0006633">
    <property type="term" value="P:fatty acid biosynthetic process"/>
    <property type="evidence" value="ECO:0007669"/>
    <property type="project" value="InterPro"/>
</dbReference>
<keyword evidence="1" id="KW-0596">Phosphopantetheine</keyword>
<dbReference type="PROSITE" id="PS00012">
    <property type="entry name" value="PHOSPHOPANTETHEINE"/>
    <property type="match status" value="3"/>
</dbReference>
<feature type="domain" description="PKS/mFAS DH" evidence="10">
    <location>
        <begin position="96"/>
        <end position="383"/>
    </location>
</feature>
<dbReference type="PANTHER" id="PTHR43775">
    <property type="entry name" value="FATTY ACID SYNTHASE"/>
    <property type="match status" value="1"/>
</dbReference>
<dbReference type="CDD" id="cd00833">
    <property type="entry name" value="PKS"/>
    <property type="match status" value="3"/>
</dbReference>
<feature type="domain" description="Carrier" evidence="8">
    <location>
        <begin position="811"/>
        <end position="889"/>
    </location>
</feature>
<reference evidence="11 12" key="1">
    <citation type="submission" date="2018-06" db="EMBL/GenBank/DDBJ databases">
        <title>Sphaerisporangium craniellae sp. nov., isolated from a marine sponge in the South China Sea.</title>
        <authorList>
            <person name="Li L."/>
        </authorList>
    </citation>
    <scope>NUCLEOTIDE SEQUENCE [LARGE SCALE GENOMIC DNA]</scope>
    <source>
        <strain evidence="11 12">LHW63015</strain>
    </source>
</reference>
<evidence type="ECO:0000259" key="10">
    <source>
        <dbReference type="PROSITE" id="PS52019"/>
    </source>
</evidence>
<dbReference type="FunFam" id="3.40.366.10:FF:000002">
    <property type="entry name" value="Probable polyketide synthase 2"/>
    <property type="match status" value="2"/>
</dbReference>
<feature type="region of interest" description="Disordered" evidence="7">
    <location>
        <begin position="1332"/>
        <end position="1375"/>
    </location>
</feature>
<dbReference type="Pfam" id="PF08659">
    <property type="entry name" value="KR"/>
    <property type="match status" value="4"/>
</dbReference>
<dbReference type="Gene3D" id="1.10.1200.10">
    <property type="entry name" value="ACP-like"/>
    <property type="match status" value="4"/>
</dbReference>
<dbReference type="Gene3D" id="3.40.366.10">
    <property type="entry name" value="Malonyl-Coenzyme A Acyl Carrier Protein, domain 2"/>
    <property type="match status" value="3"/>
</dbReference>
<feature type="region of interest" description="C-terminal hotdog fold" evidence="6">
    <location>
        <begin position="228"/>
        <end position="383"/>
    </location>
</feature>
<dbReference type="PROSITE" id="PS50075">
    <property type="entry name" value="CARRIER"/>
    <property type="match status" value="4"/>
</dbReference>
<dbReference type="Pfam" id="PF00698">
    <property type="entry name" value="Acyl_transf_1"/>
    <property type="match status" value="3"/>
</dbReference>
<dbReference type="SMART" id="SM00827">
    <property type="entry name" value="PKS_AT"/>
    <property type="match status" value="3"/>
</dbReference>
<dbReference type="InterPro" id="IPR006162">
    <property type="entry name" value="Ppantetheine_attach_site"/>
</dbReference>
<dbReference type="InterPro" id="IPR055123">
    <property type="entry name" value="SpnB-like_Rossmann"/>
</dbReference>
<dbReference type="SMART" id="SM00822">
    <property type="entry name" value="PKS_KR"/>
    <property type="match status" value="4"/>
</dbReference>
<feature type="domain" description="PKS/mFAS DH" evidence="10">
    <location>
        <begin position="5003"/>
        <end position="5272"/>
    </location>
</feature>
<feature type="region of interest" description="N-terminal hotdog fold" evidence="6">
    <location>
        <begin position="5003"/>
        <end position="5123"/>
    </location>
</feature>
<comment type="caution">
    <text evidence="11">The sequence shown here is derived from an EMBL/GenBank/DDBJ whole genome shotgun (WGS) entry which is preliminary data.</text>
</comment>
<dbReference type="GO" id="GO:0031177">
    <property type="term" value="F:phosphopantetheine binding"/>
    <property type="evidence" value="ECO:0007669"/>
    <property type="project" value="InterPro"/>
</dbReference>
<dbReference type="Pfam" id="PF18369">
    <property type="entry name" value="PKS_DE"/>
    <property type="match status" value="1"/>
</dbReference>
<feature type="domain" description="Carrier" evidence="8">
    <location>
        <begin position="5690"/>
        <end position="5765"/>
    </location>
</feature>
<evidence type="ECO:0000259" key="9">
    <source>
        <dbReference type="PROSITE" id="PS52004"/>
    </source>
</evidence>
<proteinExistence type="predicted"/>
<dbReference type="SMART" id="SM00825">
    <property type="entry name" value="PKS_KS"/>
    <property type="match status" value="3"/>
</dbReference>
<dbReference type="CDD" id="cd08952">
    <property type="entry name" value="KR_1_SDR_x"/>
    <property type="match status" value="1"/>
</dbReference>
<dbReference type="CDD" id="cd08956">
    <property type="entry name" value="KR_3_FAS_SDR_x"/>
    <property type="match status" value="3"/>
</dbReference>
<dbReference type="Gene3D" id="3.30.70.3290">
    <property type="match status" value="4"/>
</dbReference>
<dbReference type="SUPFAM" id="SSF53901">
    <property type="entry name" value="Thiolase-like"/>
    <property type="match status" value="3"/>
</dbReference>
<sequence length="5839" mass="610335">MTRFVEIGPDGVLSAMNEDRLSVPLLRKDRPEVEALWSGLGRAWASGLTVDWKTVLIGRGRRVDLPTYAFQHERYWLQTSSASGDPASLGQTAADHPMLGAVITLPGSVVLTGRLSVQDQPWLADHTVLGQVVLPGTAFAELALQAADQTDCRTIEELTLHAPLLVPQDGGVAIQVVVENAADEAGRRMVAVYSRDRTTTTLHASGTLSPDDPQDVWEEPVAWPPPGAEVVDVEGVYDEDRPAVAHGPAFQGLRAAWRRGDDLYAEVALPDEVKSAGYALHPALLDAALHVRTLLDTTEPTAPAVLTGLRLHASDSRTLRVHISGPRLTVTDETGQPVAEATSITLRPLPVEQIISAQAARDGSLESLYRLTWSRHTPPRAAAPGAFLATGPDAAALQAALPGTPVHPDLAALAEAGVPETVVLVCPASAGDVPDAVRQTLAYVLAVTQEWLADERYAAARLVIATRGAVAARPGESPADLAHAAVWGLLRSAQTEHPDRFVLADLDDLTAVEIAASAAEPELAVREGRVLVPRLTRAAADGDTPGWTPAGTVLITGATGGLGPVVARHLVAERGVRDLLLVSRRGPDAPGAAELRDDLTALGANVEIVACDVADRDALAALLAGRDLDAVFHAAGVLDDGVIDAMTPERLAAVLRPKADAAWHLHELLPDVSAFVLFSSVAGVLGGPAQANYAAANAFLDALAEQRRAEGKPALSLAWGPWDEERAMAGRLAGGDTARMRESGVLSLPTDEALDLLDRALSGGVAASLAPVKIDHARPGALAAKLRGPSRRSAATGSSLARRLAGLDERERREQVLALVRTHVAAVLGQKSAAAVEPGRAFQDLGFTSLAAVELRNALATATGLRLPATLIFDYPTPLALTGHLLAEVSGAKAAQGPRVTTAADDDPIVIVGMSCRYPGGADSPEELWRLVAGGVDAISPFPADRGWDLDALYDPDPERPHTTYVREGGFVDGVGDFDNAFFGISPREALAMDPQQRLVLEAAWEALERAGIDPAGLRGTPAGVFVGFGLPDYMMDGQFSVPEDTEAYLSTGTSGSVISGRVAYTLGLEGPAVSVDTACSSSLVGLHLAAQSLRQGECSIALAGGVTVMSTPSTFVTFSRQRGLSPAGRCGAFSESADGTNWAEGVGLVVLERLSDARRNGHEVLAVVRGSAINQDGASNGLTAPNGPSQQRVIRQALANAGLEAHEVDAVEAHGTGTTLGDPIEAQALLATYGQGRDEPLWLGSIKSNIGHTQAAAGVAGLIKMVMALRHETLPRTLHVTEPTTHVDWSAGNVRLLTDPVPWPAGERPRRAGISSFGVSGTNAHVIIEQPPHQEAPPTRPDQPESSGLPDQRNGKDQSGRPAQPGQPTHSGRPAAVVPWVLSAASEAALRAQAGRLTAHPAEDADLRDVAWSLASTRSALGRRAVVVGAEREALAGGLAALERGEGADNVVAGGPGALDESAAAGGVVFVFPGQGSQWAGMAVDLLESSPVFAARLAECERELSTLVDWSLTAVLRGDPGAPGLERVDVVQPVLFAVMVSLAETWRAAGVTPAAVVGHSQGEIAAACVAGALSLADAIRVVTLRSRALGVLAGRGGMLSLAEGESAARDRLAPWAGRVSIAVVNGPGTVVVSGDPQALDELMAQATEDGVRARRLPVDYASHSPQVEEIADALAETLAGVSPVPGTVPVYSTVSGERIDGSGMDAAYWYRNLRETVNFEAATRRLLDDGHRVFVEMTPHPVLTVAVQETAEAAGVPAAAVGSLRRNDGGLDRLLLSFAEAWVNGVAVDWPALTAGGRRVDLPTYAFQRQRYWPDAAPEEAAGATTVESGFWQAVERGDLQALAATLEIDHEGPLGEVLPALATWHRRRNTEAVVNGRRYEVTWKPVTVTGPDRLDGTWVVVGPDTQGVHEVLAAHGADVLTLATTEADTDRDALAARLSALLGDRVPAGVLCLAALDETPLTDRLHVPVGLAVTLALVQALDALELQTRLWCATGGAVSIGRSDALRRPAQAQTWGLGLVTALERPSTWGGLIDLPDALDGRAADRLCRVLAGSHGEDQIALRPSGVFARRLARATAPAEARPWTPGGAVLITGGTGALGAHVARDLARAGATRLVLTSRRGADSPGASDLRAELAGLGADAEIAACDVADRDQVAALLGRLAAEGTRITAVVHAAGAATSATIEDTTPEELADALAAKAGGAANLDELLGDLEAFVLFSSGAGIWGSGGQAGYAAANAYLDALARNRVARGLPATAIAWGLWAGAGMGESVAADQLRRRGLYAMPPEEAVAALRLVTGQGEANAVVADIDWARFVPGFTAARQSALIGDLPEVRALAAETPQAGTDSGLAGRLAGVSRAERDAVLRELVSTHVAAVLGLGGADQVEMNRAFKELGFDSLMAVELRNRAAAATGLRLPTTLVFDHPNAAALAAHLGTLLPGGDDLPARAETVPAAALDDDPIAVIGMSCRYPGGADTPQKLWELVAGGVDAIGAFPADRGWNLDALGDVQVREGGFLYDAAMFDASFFGLSPREAVTMDPQQRLMLETAWEAIESVGIDPATLRGSQTAVFTGVGNADYSDDVEDLPEEAEGYLLTGTSGAVVSGRVAYVLGLEGPAVTVDTACSSSLVTLHLGVQSLRNGECSLALTGGVAVMSSPMGFTEFGKQGGLAADGRCKAFGASADGTGWAEGAGVLVLERLSDARRNGHPVLALVRGSAINQDGASNGLTAPNGLSQQRVIRQALANAGLTAGDVDAVEAHGTGTVLGDPIEAEALLTAYGQDRAEPLWLGTVKSNIGHTQAAAGVAGVIKMVMAMRHGVLPPTLHADRPTPHVDWSSGDVRLLAEPVPWHPDGHPRRAGVSAFGISGTNAHIILEHPETPAPAVEDGGADRTLPYVVSGRSVEALRAQAGKLRDHLAAHSTLAPDAVARTLATGRTHFQYRAAVVAADRAALLRDLDALAQGTTASAQARPGKVAFLFTGQGSQRVGMGSELYRRHPAYAEAFDEVCAYLDRHLDRPLQDVLADPGLINETMYAQAALFAVEVALYRLMDGWGVRPGHLLGHSIGELAAAHVAGVLSLEDATRLVAARGRLMQAQPRGGAMIAVQAAETEVTPLPEGVALAAVNGPASVVVSGDEEAVSAFAAGWAAQGRRTRRLRVSHAFHSHHMDGMLEEFRRVAAELTFRPPAVPIVSNLTGAPVPDEELCSPDYWVRHVREAVRFADGIDWLAAQGVTAFLELGPDGTLTAMARHCVTEDVFATSALRESRPEEQTIIRAVADLHANGVSVDWAAVLGDGEKAALPTYAFQRTRHWLTGGPKRGSGGAEGLGLDSVDHPMLGAALSLADGEGWMFTTRLSQSTHPWLAHHDVMHMPILPGIGLLELALSAGRRIGCDRVDELNFQAPIILPETGGAQLQIRIGAPDPAGRRPIGMHYRFDGDARPDLNEPGEWIRNATGFLSTSDGTPAPATGLTVWPPTGAEPVDTTDLYARLARLSYNFGPSFRSLRAAWRRGEEWFTEVRLPAEYQADAALFAVHPAMLDSAGHVQLVEEAENIPGGLVPVLLSMRGVRLYEGGPASLRVRLVPPDAHNRNDGIAMEVADETGRLVATIESMVAKAVAPKQFSSGPDGSLLRVEWNPAGDPSLETDAYVLSGDRFDWDGQAPATVVAMCPQAGPDDGPEAVHQATRWALGLVQRWLADDRCCDSRLVIVTRGAVAATAGEVVEDLAGAAVWGLVRSAQTEHPGRFVLADTDGPVLLAGDEPEYAVRDGRVLVPRLARVRPAGEEPPRLTGPVLVTGGTGGLGALVARHLVSVHGVRELLLVGRRGLDAPGAAELRDELAGLGASVEIAACDVADRDAVAGLLAGRAIGAVVHAAGVLDDGVVEALTPERLSTVLRPKVDAAWHLHELLPDVSAFVVFSSLSGVLGAAGQANYAAGNAFLDALASRRRGGLSLAWGLWEQAEGMGGSLADVDRSRAGRGGVLALSAEEGLALLDAALGVDAPALVPVKLDLAALRAQGEAVPNALRGLVPVKRDRTAEAAPQDGLGARLAGLTEAERARVVIDLVRTQVASVLGHGSAEAVEAERAFSDLGFDSLTAVELRNGLGSVTGLRLPATLVFDYPSPSALAEYLLGELAGTARAAAPVQAAAVALDDDPVVIVGMSCRYPGGVDSPEGLWRLVAGGVDAISGFPADRGWPTDAVYDPEPGLPGHTYVRDGGFLYDAAEFDPGFFGISPREALAMDPQQRLLLEVSWEALERAGIDPHGLRGSRTGVFAGVMYHDYADSSSSGSVVSGRVSYTFGLEGPAVSVDTACSSSLVALHLAAQSLRQGECSLALVGGVTVMATLDSFVEFSRQRGLAPDGRSKSFAAAADGAAWGEGAGVLVVERLSDAQRNGHQVLAVLRGSAVNQDGASNGLTAPNGPSQERVIRQALANARLETRDVDVVEAHGTGTTLGDPIEAQALLATYGQDREEPLRLGSIKSNIGHTQAAAGVAGVIKMVMAMRNGVLPQTLHLDEPTPHVDWSAGAVELLADAQQWPEVDRPRRAGVSSFGISGTNAHVILEQAPEAEPAESQPSGVVPVVVSARSEAGLREQAGRLAEHLRTHPELEIADVAVSLTNRAALENRSVLVAGDRDELLAALDGLVPGTGPVSGRTGMLFSGQGSQRLGMGRELYETFPVFAGVIDEACAVTDQMLDRPLREVMWGTDASALEQTAYAQCGLFALQVGLYRLVESWGVLPDAVMGHSIGELAAAHIAGVFSLTDAAALVAARGRLMQALPEGGAMLAVAATETDVAQAIAGLDLSIAAVNGPSAVVVSGAREVLEDFAAGVEWRSRWLRVSHAFHSGLMDPMLDAFAEAASRVTYTSPRIRLVSNVSGTWAGQEVCSPEYWVEHVRRTVRFDDGVTAMAADGVTRFVEIGPDGVLSAMNEERLFVPLLRKDRPEVEALWSGLGRAWASGLAVDWKQALAGRGRRVDLPTYAFQRERYWLEPAHEAGDVTRMGQRPADHPLLGAMISLPGSGGVVLTGRLAIGEQPWLADHAVLGQVILPGTAFVELALQAADQVECRSVEELTLYAPLVVPDQGGIAIQVVVEGADEAGRRPVAVYSVAPSGTTLHASGTVTPDDKREVWEATAWPPQGAEALDVTGVYDELAAAGYGYGPAFQGLRAAWRHGDDLYAEVAMPDDVTTTGYGLHPALLDAAMHVNSLAVRAMDGPQTPMVPFAWSGVSLHATGASAVRVRVVTTGDQMAVELADPAGRPVASIGSLVARPVSVEQIQAAQTRQGDSLYRLDWSPTDLPSDGPVLEAVVLQCPAGDGPEGVRAAVQEVLTTLQEWVSEERSPESRLLIVTRGAVAVSDTEAVSDLAGAAVWGLVRSAQAEYPGRFVLVDTDGPVLLAGDEPQLAVRDGRVLIPRLTRAETTESAELRGPVLITGGTGGLGALVARHLVTTHGIQDVVLVSRSGLDAPGAAELRDELGAEVVACDVTDRQAVADLLAGRSFGTVVHAAGIGSNAVLAELAPEQVEQVLRPKVDAAWHLNDMLPRETALVLFSSIASLVDNPGQANYAAGNAFLDGLAQQACAQGRPAVSLAWGLWGGDHGLGSRLGETEVQRIRRWGMVPFEAEEALSLLDTALAVGAPALVPVRYDLTALRARADTLPHLLRGLLPKERRTAATTATNAEAFRGKLDALSPEERDQAVLDLVRTHVATVLGHRSADAIGPQRAFQELGFDSLGAVELRNGLNAATGLRLPATVIFDHPNAQALAERIRKELAGSEEDEAIRKIIESIALTSLKSSGLLDRLMELAGHNGGAAQAHNGGDIDDMDAESLINLVLDDTSGEAWKADE</sequence>
<dbReference type="Pfam" id="PF16197">
    <property type="entry name" value="KAsynt_C_assoc"/>
    <property type="match status" value="3"/>
</dbReference>
<feature type="region of interest" description="N-terminal hotdog fold" evidence="6">
    <location>
        <begin position="96"/>
        <end position="215"/>
    </location>
</feature>
<feature type="active site" description="Proton donor; for dehydratase activity" evidence="6">
    <location>
        <position position="3538"/>
    </location>
</feature>
<protein>
    <submittedName>
        <fullName evidence="11">3-ketoacyl-ACP reductase</fullName>
    </submittedName>
</protein>
<dbReference type="InterPro" id="IPR020841">
    <property type="entry name" value="PKS_Beta-ketoAc_synthase_dom"/>
</dbReference>
<dbReference type="InterPro" id="IPR049900">
    <property type="entry name" value="PKS_mFAS_DH"/>
</dbReference>
<evidence type="ECO:0000256" key="3">
    <source>
        <dbReference type="ARBA" id="ARBA00022679"/>
    </source>
</evidence>
<evidence type="ECO:0000256" key="7">
    <source>
        <dbReference type="SAM" id="MobiDB-lite"/>
    </source>
</evidence>
<organism evidence="11 12">
    <name type="scientific">Spongiactinospora rosea</name>
    <dbReference type="NCBI Taxonomy" id="2248750"/>
    <lineage>
        <taxon>Bacteria</taxon>
        <taxon>Bacillati</taxon>
        <taxon>Actinomycetota</taxon>
        <taxon>Actinomycetes</taxon>
        <taxon>Streptosporangiales</taxon>
        <taxon>Streptosporangiaceae</taxon>
        <taxon>Spongiactinospora</taxon>
    </lineage>
</organism>
<dbReference type="SMART" id="SM00823">
    <property type="entry name" value="PKS_PP"/>
    <property type="match status" value="4"/>
</dbReference>
<dbReference type="FunFam" id="3.40.47.10:FF:000019">
    <property type="entry name" value="Polyketide synthase type I"/>
    <property type="match status" value="3"/>
</dbReference>
<feature type="active site" description="Proton donor; for dehydratase activity" evidence="6">
    <location>
        <position position="5194"/>
    </location>
</feature>
<dbReference type="InterPro" id="IPR020807">
    <property type="entry name" value="PKS_DH"/>
</dbReference>
<dbReference type="Gene3D" id="3.10.129.110">
    <property type="entry name" value="Polyketide synthase dehydratase"/>
    <property type="match status" value="3"/>
</dbReference>
<dbReference type="EMBL" id="QMEY01000002">
    <property type="protein sequence ID" value="RBQ20835.1"/>
    <property type="molecule type" value="Genomic_DNA"/>
</dbReference>
<dbReference type="FunFam" id="1.10.1200.10:FF:000007">
    <property type="entry name" value="Probable polyketide synthase pks17"/>
    <property type="match status" value="4"/>
</dbReference>
<accession>A0A366M3R4</accession>
<dbReference type="InterPro" id="IPR057326">
    <property type="entry name" value="KR_dom"/>
</dbReference>
<dbReference type="InterPro" id="IPR018201">
    <property type="entry name" value="Ketoacyl_synth_AS"/>
</dbReference>
<dbReference type="Gene3D" id="3.40.47.10">
    <property type="match status" value="3"/>
</dbReference>
<dbReference type="PROSITE" id="PS52019">
    <property type="entry name" value="PKS_MFAS_DH"/>
    <property type="match status" value="3"/>
</dbReference>
<dbReference type="Pfam" id="PF00550">
    <property type="entry name" value="PP-binding"/>
    <property type="match status" value="4"/>
</dbReference>
<dbReference type="SMART" id="SM00826">
    <property type="entry name" value="PKS_DH"/>
    <property type="match status" value="3"/>
</dbReference>
<name>A0A366M3R4_9ACTN</name>
<dbReference type="Gene3D" id="3.40.50.720">
    <property type="entry name" value="NAD(P)-binding Rossmann-like Domain"/>
    <property type="match status" value="4"/>
</dbReference>
<feature type="active site" description="Proton acceptor; for dehydratase activity" evidence="6">
    <location>
        <position position="126"/>
    </location>
</feature>
<dbReference type="Gene3D" id="6.10.140.1830">
    <property type="match status" value="1"/>
</dbReference>
<evidence type="ECO:0000313" key="11">
    <source>
        <dbReference type="EMBL" id="RBQ20835.1"/>
    </source>
</evidence>
<keyword evidence="4" id="KW-0511">Multifunctional enzyme</keyword>
<dbReference type="InterPro" id="IPR049552">
    <property type="entry name" value="PKS_DH_N"/>
</dbReference>
<feature type="region of interest" description="C-terminal hotdog fold" evidence="6">
    <location>
        <begin position="3477"/>
        <end position="3621"/>
    </location>
</feature>
<dbReference type="Pfam" id="PF21089">
    <property type="entry name" value="PKS_DH_N"/>
    <property type="match status" value="3"/>
</dbReference>
<feature type="active site" description="Proton acceptor; for dehydratase activity" evidence="6">
    <location>
        <position position="5035"/>
    </location>
</feature>
<dbReference type="InterPro" id="IPR049551">
    <property type="entry name" value="PKS_DH_C"/>
</dbReference>
<dbReference type="InterPro" id="IPR036291">
    <property type="entry name" value="NAD(P)-bd_dom_sf"/>
</dbReference>
<gene>
    <name evidence="11" type="ORF">DP939_07120</name>
</gene>
<dbReference type="PROSITE" id="PS52004">
    <property type="entry name" value="KS3_2"/>
    <property type="match status" value="3"/>
</dbReference>
<dbReference type="InterPro" id="IPR042104">
    <property type="entry name" value="PKS_dehydratase_sf"/>
</dbReference>
<feature type="domain" description="Carrier" evidence="8">
    <location>
        <begin position="2366"/>
        <end position="2441"/>
    </location>
</feature>
<keyword evidence="2" id="KW-0597">Phosphoprotein</keyword>
<dbReference type="Pfam" id="PF02801">
    <property type="entry name" value="Ketoacyl-synt_C"/>
    <property type="match status" value="3"/>
</dbReference>